<proteinExistence type="predicted"/>
<sequence>MKMSLGGVAAGRRCSTEKCPGVTYSMSNDVSTLQMFLRRGALMKGGQVSENLNLKPRNEFSAHEHRKMYL</sequence>
<comment type="caution">
    <text evidence="1">The sequence shown here is derived from an EMBL/GenBank/DDBJ whole genome shotgun (WGS) entry which is preliminary data.</text>
</comment>
<name>A0A420IKB9_9PEZI</name>
<evidence type="ECO:0000313" key="1">
    <source>
        <dbReference type="EMBL" id="RKF74972.1"/>
    </source>
</evidence>
<accession>A0A420IKB9</accession>
<dbReference type="EMBL" id="MCBS01023679">
    <property type="protein sequence ID" value="RKF74972.1"/>
    <property type="molecule type" value="Genomic_DNA"/>
</dbReference>
<evidence type="ECO:0000313" key="2">
    <source>
        <dbReference type="Proteomes" id="UP000285326"/>
    </source>
</evidence>
<dbReference type="Proteomes" id="UP000285326">
    <property type="component" value="Unassembled WGS sequence"/>
</dbReference>
<dbReference type="AlphaFoldDB" id="A0A420IKB9"/>
<reference evidence="1 2" key="1">
    <citation type="journal article" date="2018" name="BMC Genomics">
        <title>Comparative genome analyses reveal sequence features reflecting distinct modes of host-adaptation between dicot and monocot powdery mildew.</title>
        <authorList>
            <person name="Wu Y."/>
            <person name="Ma X."/>
            <person name="Pan Z."/>
            <person name="Kale S.D."/>
            <person name="Song Y."/>
            <person name="King H."/>
            <person name="Zhang Q."/>
            <person name="Presley C."/>
            <person name="Deng X."/>
            <person name="Wei C.I."/>
            <person name="Xiao S."/>
        </authorList>
    </citation>
    <scope>NUCLEOTIDE SEQUENCE [LARGE SCALE GENOMIC DNA]</scope>
    <source>
        <strain evidence="1">UMSG1</strain>
    </source>
</reference>
<gene>
    <name evidence="1" type="ORF">GcM1_236023</name>
</gene>
<protein>
    <submittedName>
        <fullName evidence="1">Uncharacterized protein</fullName>
    </submittedName>
</protein>
<organism evidence="1 2">
    <name type="scientific">Golovinomyces cichoracearum</name>
    <dbReference type="NCBI Taxonomy" id="62708"/>
    <lineage>
        <taxon>Eukaryota</taxon>
        <taxon>Fungi</taxon>
        <taxon>Dikarya</taxon>
        <taxon>Ascomycota</taxon>
        <taxon>Pezizomycotina</taxon>
        <taxon>Leotiomycetes</taxon>
        <taxon>Erysiphales</taxon>
        <taxon>Erysiphaceae</taxon>
        <taxon>Golovinomyces</taxon>
    </lineage>
</organism>